<evidence type="ECO:0000256" key="1">
    <source>
        <dbReference type="SAM" id="Phobius"/>
    </source>
</evidence>
<dbReference type="AlphaFoldDB" id="A0A9P5N6T6"/>
<keyword evidence="1" id="KW-0812">Transmembrane</keyword>
<feature type="transmembrane region" description="Helical" evidence="1">
    <location>
        <begin position="90"/>
        <end position="110"/>
    </location>
</feature>
<evidence type="ECO:0000313" key="3">
    <source>
        <dbReference type="Proteomes" id="UP000759537"/>
    </source>
</evidence>
<dbReference type="EMBL" id="WHVB01000001">
    <property type="protein sequence ID" value="KAF8487425.1"/>
    <property type="molecule type" value="Genomic_DNA"/>
</dbReference>
<evidence type="ECO:0000313" key="2">
    <source>
        <dbReference type="EMBL" id="KAF8487425.1"/>
    </source>
</evidence>
<gene>
    <name evidence="2" type="ORF">DFH94DRAFT_706206</name>
</gene>
<organism evidence="2 3">
    <name type="scientific">Russula ochroleuca</name>
    <dbReference type="NCBI Taxonomy" id="152965"/>
    <lineage>
        <taxon>Eukaryota</taxon>
        <taxon>Fungi</taxon>
        <taxon>Dikarya</taxon>
        <taxon>Basidiomycota</taxon>
        <taxon>Agaricomycotina</taxon>
        <taxon>Agaricomycetes</taxon>
        <taxon>Russulales</taxon>
        <taxon>Russulaceae</taxon>
        <taxon>Russula</taxon>
    </lineage>
</organism>
<keyword evidence="1" id="KW-0472">Membrane</keyword>
<name>A0A9P5N6T6_9AGAM</name>
<reference evidence="2" key="1">
    <citation type="submission" date="2019-10" db="EMBL/GenBank/DDBJ databases">
        <authorList>
            <consortium name="DOE Joint Genome Institute"/>
            <person name="Kuo A."/>
            <person name="Miyauchi S."/>
            <person name="Kiss E."/>
            <person name="Drula E."/>
            <person name="Kohler A."/>
            <person name="Sanchez-Garcia M."/>
            <person name="Andreopoulos B."/>
            <person name="Barry K.W."/>
            <person name="Bonito G."/>
            <person name="Buee M."/>
            <person name="Carver A."/>
            <person name="Chen C."/>
            <person name="Cichocki N."/>
            <person name="Clum A."/>
            <person name="Culley D."/>
            <person name="Crous P.W."/>
            <person name="Fauchery L."/>
            <person name="Girlanda M."/>
            <person name="Hayes R."/>
            <person name="Keri Z."/>
            <person name="LaButti K."/>
            <person name="Lipzen A."/>
            <person name="Lombard V."/>
            <person name="Magnuson J."/>
            <person name="Maillard F."/>
            <person name="Morin E."/>
            <person name="Murat C."/>
            <person name="Nolan M."/>
            <person name="Ohm R."/>
            <person name="Pangilinan J."/>
            <person name="Pereira M."/>
            <person name="Perotto S."/>
            <person name="Peter M."/>
            <person name="Riley R."/>
            <person name="Sitrit Y."/>
            <person name="Stielow B."/>
            <person name="Szollosi G."/>
            <person name="Zifcakova L."/>
            <person name="Stursova M."/>
            <person name="Spatafora J.W."/>
            <person name="Tedersoo L."/>
            <person name="Vaario L.-M."/>
            <person name="Yamada A."/>
            <person name="Yan M."/>
            <person name="Wang P."/>
            <person name="Xu J."/>
            <person name="Bruns T."/>
            <person name="Baldrian P."/>
            <person name="Vilgalys R."/>
            <person name="Henrissat B."/>
            <person name="Grigoriev I.V."/>
            <person name="Hibbett D."/>
            <person name="Nagy L.G."/>
            <person name="Martin F.M."/>
        </authorList>
    </citation>
    <scope>NUCLEOTIDE SEQUENCE</scope>
    <source>
        <strain evidence="2">Prilba</strain>
    </source>
</reference>
<sequence>MAPTVMLCLRGGGGVSATARTHPSPNIVGGAGPSQLDVGPSRYIHAQSARREGERLRTSFARMNVSMSIYVPYFDIVLTTTAPTSFSRRFSRLSPIMTALLLPALPLLYFRRRSHGAAAASMNGPSSTAFCAAAAAAMIAAVSTFVHSRTRDPQIAPPAPFPWPGEGLHCAEACGAGCECELWSNCLMDDEPSSLMAQSTSTKLSS</sequence>
<proteinExistence type="predicted"/>
<protein>
    <submittedName>
        <fullName evidence="2">Uncharacterized protein</fullName>
    </submittedName>
</protein>
<accession>A0A9P5N6T6</accession>
<keyword evidence="1" id="KW-1133">Transmembrane helix</keyword>
<keyword evidence="3" id="KW-1185">Reference proteome</keyword>
<feature type="transmembrane region" description="Helical" evidence="1">
    <location>
        <begin position="130"/>
        <end position="148"/>
    </location>
</feature>
<comment type="caution">
    <text evidence="2">The sequence shown here is derived from an EMBL/GenBank/DDBJ whole genome shotgun (WGS) entry which is preliminary data.</text>
</comment>
<dbReference type="Proteomes" id="UP000759537">
    <property type="component" value="Unassembled WGS sequence"/>
</dbReference>
<reference evidence="2" key="2">
    <citation type="journal article" date="2020" name="Nat. Commun.">
        <title>Large-scale genome sequencing of mycorrhizal fungi provides insights into the early evolution of symbiotic traits.</title>
        <authorList>
            <person name="Miyauchi S."/>
            <person name="Kiss E."/>
            <person name="Kuo A."/>
            <person name="Drula E."/>
            <person name="Kohler A."/>
            <person name="Sanchez-Garcia M."/>
            <person name="Morin E."/>
            <person name="Andreopoulos B."/>
            <person name="Barry K.W."/>
            <person name="Bonito G."/>
            <person name="Buee M."/>
            <person name="Carver A."/>
            <person name="Chen C."/>
            <person name="Cichocki N."/>
            <person name="Clum A."/>
            <person name="Culley D."/>
            <person name="Crous P.W."/>
            <person name="Fauchery L."/>
            <person name="Girlanda M."/>
            <person name="Hayes R.D."/>
            <person name="Keri Z."/>
            <person name="LaButti K."/>
            <person name="Lipzen A."/>
            <person name="Lombard V."/>
            <person name="Magnuson J."/>
            <person name="Maillard F."/>
            <person name="Murat C."/>
            <person name="Nolan M."/>
            <person name="Ohm R.A."/>
            <person name="Pangilinan J."/>
            <person name="Pereira M.F."/>
            <person name="Perotto S."/>
            <person name="Peter M."/>
            <person name="Pfister S."/>
            <person name="Riley R."/>
            <person name="Sitrit Y."/>
            <person name="Stielow J.B."/>
            <person name="Szollosi G."/>
            <person name="Zifcakova L."/>
            <person name="Stursova M."/>
            <person name="Spatafora J.W."/>
            <person name="Tedersoo L."/>
            <person name="Vaario L.M."/>
            <person name="Yamada A."/>
            <person name="Yan M."/>
            <person name="Wang P."/>
            <person name="Xu J."/>
            <person name="Bruns T."/>
            <person name="Baldrian P."/>
            <person name="Vilgalys R."/>
            <person name="Dunand C."/>
            <person name="Henrissat B."/>
            <person name="Grigoriev I.V."/>
            <person name="Hibbett D."/>
            <person name="Nagy L.G."/>
            <person name="Martin F.M."/>
        </authorList>
    </citation>
    <scope>NUCLEOTIDE SEQUENCE</scope>
    <source>
        <strain evidence="2">Prilba</strain>
    </source>
</reference>